<evidence type="ECO:0000256" key="3">
    <source>
        <dbReference type="ARBA" id="ARBA00022448"/>
    </source>
</evidence>
<sequence>MRSLSRTLDREDLRDAVALAAASALVGASFGALAATAQVPMALTMALSLLVFAGGAQFLAVAVVAAGGGAVAAVAAGLLLNARHVPFGLAVGGNIAERWPARLLGAHLMVDESVAFSQARGGGTRSRSAYWLCGALLFVAWNLGTVVGMLAGSAVPDPDAFGVDAAFPAALLALLLPSLRRADARRVGLLAAAAALMATPWLPAGLPVLVGLAGLFAARVPASRGSDA</sequence>
<evidence type="ECO:0000256" key="7">
    <source>
        <dbReference type="ARBA" id="ARBA00023136"/>
    </source>
</evidence>
<comment type="subcellular location">
    <subcellularLocation>
        <location evidence="1">Cell membrane</location>
        <topology evidence="1">Multi-pass membrane protein</topology>
    </subcellularLocation>
</comment>
<evidence type="ECO:0000313" key="9">
    <source>
        <dbReference type="EMBL" id="MFD1521868.1"/>
    </source>
</evidence>
<keyword evidence="3" id="KW-0813">Transport</keyword>
<evidence type="ECO:0000256" key="8">
    <source>
        <dbReference type="SAM" id="Phobius"/>
    </source>
</evidence>
<dbReference type="Pfam" id="PF03591">
    <property type="entry name" value="AzlC"/>
    <property type="match status" value="1"/>
</dbReference>
<organism evidence="9 10">
    <name type="scientific">Pseudonocardia yunnanensis</name>
    <dbReference type="NCBI Taxonomy" id="58107"/>
    <lineage>
        <taxon>Bacteria</taxon>
        <taxon>Bacillati</taxon>
        <taxon>Actinomycetota</taxon>
        <taxon>Actinomycetes</taxon>
        <taxon>Pseudonocardiales</taxon>
        <taxon>Pseudonocardiaceae</taxon>
        <taxon>Pseudonocardia</taxon>
    </lineage>
</organism>
<gene>
    <name evidence="9" type="ORF">ACFSJD_30535</name>
</gene>
<dbReference type="Proteomes" id="UP001597114">
    <property type="component" value="Unassembled WGS sequence"/>
</dbReference>
<feature type="transmembrane region" description="Helical" evidence="8">
    <location>
        <begin position="160"/>
        <end position="177"/>
    </location>
</feature>
<name>A0ABW4F437_9PSEU</name>
<keyword evidence="10" id="KW-1185">Reference proteome</keyword>
<keyword evidence="7 8" id="KW-0472">Membrane</keyword>
<evidence type="ECO:0000256" key="1">
    <source>
        <dbReference type="ARBA" id="ARBA00004651"/>
    </source>
</evidence>
<evidence type="ECO:0000256" key="5">
    <source>
        <dbReference type="ARBA" id="ARBA00022692"/>
    </source>
</evidence>
<comment type="similarity">
    <text evidence="2">Belongs to the AzlC family.</text>
</comment>
<protein>
    <submittedName>
        <fullName evidence="9">AzlC family ABC transporter permease</fullName>
    </submittedName>
</protein>
<keyword evidence="5 8" id="KW-0812">Transmembrane</keyword>
<feature type="transmembrane region" description="Helical" evidence="8">
    <location>
        <begin position="129"/>
        <end position="154"/>
    </location>
</feature>
<comment type="caution">
    <text evidence="9">The sequence shown here is derived from an EMBL/GenBank/DDBJ whole genome shotgun (WGS) entry which is preliminary data.</text>
</comment>
<accession>A0ABW4F437</accession>
<dbReference type="PANTHER" id="PTHR34979:SF1">
    <property type="entry name" value="INNER MEMBRANE PROTEIN YGAZ"/>
    <property type="match status" value="1"/>
</dbReference>
<reference evidence="10" key="1">
    <citation type="journal article" date="2019" name="Int. J. Syst. Evol. Microbiol.">
        <title>The Global Catalogue of Microorganisms (GCM) 10K type strain sequencing project: providing services to taxonomists for standard genome sequencing and annotation.</title>
        <authorList>
            <consortium name="The Broad Institute Genomics Platform"/>
            <consortium name="The Broad Institute Genome Sequencing Center for Infectious Disease"/>
            <person name="Wu L."/>
            <person name="Ma J."/>
        </authorList>
    </citation>
    <scope>NUCLEOTIDE SEQUENCE [LARGE SCALE GENOMIC DNA]</scope>
    <source>
        <strain evidence="10">CCM 7043</strain>
    </source>
</reference>
<feature type="transmembrane region" description="Helical" evidence="8">
    <location>
        <begin position="189"/>
        <end position="218"/>
    </location>
</feature>
<dbReference type="EMBL" id="JBHUCO010000042">
    <property type="protein sequence ID" value="MFD1521868.1"/>
    <property type="molecule type" value="Genomic_DNA"/>
</dbReference>
<keyword evidence="6 8" id="KW-1133">Transmembrane helix</keyword>
<proteinExistence type="inferred from homology"/>
<dbReference type="InterPro" id="IPR011606">
    <property type="entry name" value="Brnchd-chn_aa_trnsp_permease"/>
</dbReference>
<dbReference type="RefSeq" id="WP_344728073.1">
    <property type="nucleotide sequence ID" value="NZ_BAAAUS010000048.1"/>
</dbReference>
<evidence type="ECO:0000256" key="6">
    <source>
        <dbReference type="ARBA" id="ARBA00022989"/>
    </source>
</evidence>
<feature type="transmembrane region" description="Helical" evidence="8">
    <location>
        <begin position="58"/>
        <end position="80"/>
    </location>
</feature>
<evidence type="ECO:0000313" key="10">
    <source>
        <dbReference type="Proteomes" id="UP001597114"/>
    </source>
</evidence>
<keyword evidence="4" id="KW-1003">Cell membrane</keyword>
<evidence type="ECO:0000256" key="4">
    <source>
        <dbReference type="ARBA" id="ARBA00022475"/>
    </source>
</evidence>
<evidence type="ECO:0000256" key="2">
    <source>
        <dbReference type="ARBA" id="ARBA00010735"/>
    </source>
</evidence>
<dbReference type="PANTHER" id="PTHR34979">
    <property type="entry name" value="INNER MEMBRANE PROTEIN YGAZ"/>
    <property type="match status" value="1"/>
</dbReference>